<dbReference type="EMBL" id="ML995475">
    <property type="protein sequence ID" value="KAF2146851.1"/>
    <property type="molecule type" value="Genomic_DNA"/>
</dbReference>
<keyword evidence="3" id="KW-1185">Reference proteome</keyword>
<feature type="transmembrane region" description="Helical" evidence="1">
    <location>
        <begin position="56"/>
        <end position="74"/>
    </location>
</feature>
<keyword evidence="1" id="KW-0472">Membrane</keyword>
<dbReference type="Proteomes" id="UP000799438">
    <property type="component" value="Unassembled WGS sequence"/>
</dbReference>
<reference evidence="2" key="1">
    <citation type="journal article" date="2020" name="Stud. Mycol.">
        <title>101 Dothideomycetes genomes: a test case for predicting lifestyles and emergence of pathogens.</title>
        <authorList>
            <person name="Haridas S."/>
            <person name="Albert R."/>
            <person name="Binder M."/>
            <person name="Bloem J."/>
            <person name="Labutti K."/>
            <person name="Salamov A."/>
            <person name="Andreopoulos B."/>
            <person name="Baker S."/>
            <person name="Barry K."/>
            <person name="Bills G."/>
            <person name="Bluhm B."/>
            <person name="Cannon C."/>
            <person name="Castanera R."/>
            <person name="Culley D."/>
            <person name="Daum C."/>
            <person name="Ezra D."/>
            <person name="Gonzalez J."/>
            <person name="Henrissat B."/>
            <person name="Kuo A."/>
            <person name="Liang C."/>
            <person name="Lipzen A."/>
            <person name="Lutzoni F."/>
            <person name="Magnuson J."/>
            <person name="Mondo S."/>
            <person name="Nolan M."/>
            <person name="Ohm R."/>
            <person name="Pangilinan J."/>
            <person name="Park H.-J."/>
            <person name="Ramirez L."/>
            <person name="Alfaro M."/>
            <person name="Sun H."/>
            <person name="Tritt A."/>
            <person name="Yoshinaga Y."/>
            <person name="Zwiers L.-H."/>
            <person name="Turgeon B."/>
            <person name="Goodwin S."/>
            <person name="Spatafora J."/>
            <person name="Crous P."/>
            <person name="Grigoriev I."/>
        </authorList>
    </citation>
    <scope>NUCLEOTIDE SEQUENCE</scope>
    <source>
        <strain evidence="2">CBS 121167</strain>
    </source>
</reference>
<gene>
    <name evidence="2" type="ORF">K452DRAFT_71868</name>
</gene>
<dbReference type="GeneID" id="54304565"/>
<evidence type="ECO:0000256" key="1">
    <source>
        <dbReference type="SAM" id="Phobius"/>
    </source>
</evidence>
<feature type="transmembrane region" description="Helical" evidence="1">
    <location>
        <begin position="94"/>
        <end position="115"/>
    </location>
</feature>
<evidence type="ECO:0000313" key="3">
    <source>
        <dbReference type="Proteomes" id="UP000799438"/>
    </source>
</evidence>
<proteinExistence type="predicted"/>
<organism evidence="2 3">
    <name type="scientific">Aplosporella prunicola CBS 121167</name>
    <dbReference type="NCBI Taxonomy" id="1176127"/>
    <lineage>
        <taxon>Eukaryota</taxon>
        <taxon>Fungi</taxon>
        <taxon>Dikarya</taxon>
        <taxon>Ascomycota</taxon>
        <taxon>Pezizomycotina</taxon>
        <taxon>Dothideomycetes</taxon>
        <taxon>Dothideomycetes incertae sedis</taxon>
        <taxon>Botryosphaeriales</taxon>
        <taxon>Aplosporellaceae</taxon>
        <taxon>Aplosporella</taxon>
    </lineage>
</organism>
<accession>A0A6A6BVX9</accession>
<name>A0A6A6BVX9_9PEZI</name>
<keyword evidence="1" id="KW-0812">Transmembrane</keyword>
<dbReference type="AlphaFoldDB" id="A0A6A6BVX9"/>
<dbReference type="RefSeq" id="XP_033402560.1">
    <property type="nucleotide sequence ID" value="XM_033547058.1"/>
</dbReference>
<sequence length="149" mass="16748">MFRLSILVRTGHAEWRWGSPLSSRISHTHTRIITGPGPGRPLARSFFPRAAGDRGWLGWWVIAFHGGSFSLAGLKRRDGPGIRLWLPRSGERPWTVFVPAVCFCFCFCWFFFAFWCHCRGRCLLASGFLGAWGPVCVCVGCAVRCGEVR</sequence>
<evidence type="ECO:0000313" key="2">
    <source>
        <dbReference type="EMBL" id="KAF2146851.1"/>
    </source>
</evidence>
<protein>
    <submittedName>
        <fullName evidence="2">Uncharacterized protein</fullName>
    </submittedName>
</protein>
<keyword evidence="1" id="KW-1133">Transmembrane helix</keyword>